<organism evidence="3 4">
    <name type="scientific">Taphrina deformans (strain PYCC 5710 / ATCC 11124 / CBS 356.35 / IMI 108563 / JCM 9778 / NBRC 8474)</name>
    <name type="common">Peach leaf curl fungus</name>
    <name type="synonym">Lalaria deformans</name>
    <dbReference type="NCBI Taxonomy" id="1097556"/>
    <lineage>
        <taxon>Eukaryota</taxon>
        <taxon>Fungi</taxon>
        <taxon>Dikarya</taxon>
        <taxon>Ascomycota</taxon>
        <taxon>Taphrinomycotina</taxon>
        <taxon>Taphrinomycetes</taxon>
        <taxon>Taphrinales</taxon>
        <taxon>Taphrinaceae</taxon>
        <taxon>Taphrina</taxon>
    </lineage>
</organism>
<gene>
    <name evidence="3" type="ORF">TAPDE_002338</name>
</gene>
<proteinExistence type="predicted"/>
<accession>R4XD34</accession>
<dbReference type="Pfam" id="PF13417">
    <property type="entry name" value="GST_N_3"/>
    <property type="match status" value="1"/>
</dbReference>
<reference evidence="3 4" key="1">
    <citation type="journal article" date="2013" name="MBio">
        <title>Genome sequencing of the plant pathogen Taphrina deformans, the causal agent of peach leaf curl.</title>
        <authorList>
            <person name="Cisse O.H."/>
            <person name="Almeida J.M.G.C.F."/>
            <person name="Fonseca A."/>
            <person name="Kumar A.A."/>
            <person name="Salojaervi J."/>
            <person name="Overmyer K."/>
            <person name="Hauser P.M."/>
            <person name="Pagni M."/>
        </authorList>
    </citation>
    <scope>NUCLEOTIDE SEQUENCE [LARGE SCALE GENOMIC DNA]</scope>
    <source>
        <strain evidence="4">PYCC 5710 / ATCC 11124 / CBS 356.35 / IMI 108563 / JCM 9778 / NBRC 8474</strain>
    </source>
</reference>
<dbReference type="InterPro" id="IPR058268">
    <property type="entry name" value="DUF7962"/>
</dbReference>
<dbReference type="Pfam" id="PF25907">
    <property type="entry name" value="DUF7962"/>
    <property type="match status" value="1"/>
</dbReference>
<dbReference type="eggNOG" id="ENOG502S039">
    <property type="taxonomic scope" value="Eukaryota"/>
</dbReference>
<evidence type="ECO:0000259" key="2">
    <source>
        <dbReference type="Pfam" id="PF25907"/>
    </source>
</evidence>
<name>R4XD34_TAPDE</name>
<keyword evidence="4" id="KW-1185">Reference proteome</keyword>
<dbReference type="AlphaFoldDB" id="R4XD34"/>
<feature type="domain" description="DUF7962" evidence="2">
    <location>
        <begin position="97"/>
        <end position="209"/>
    </location>
</feature>
<dbReference type="Proteomes" id="UP000013776">
    <property type="component" value="Unassembled WGS sequence"/>
</dbReference>
<dbReference type="SUPFAM" id="SSF52833">
    <property type="entry name" value="Thioredoxin-like"/>
    <property type="match status" value="1"/>
</dbReference>
<dbReference type="Gene3D" id="3.40.30.110">
    <property type="match status" value="2"/>
</dbReference>
<evidence type="ECO:0000313" key="3">
    <source>
        <dbReference type="EMBL" id="CCG82318.1"/>
    </source>
</evidence>
<dbReference type="InterPro" id="IPR036249">
    <property type="entry name" value="Thioredoxin-like_sf"/>
</dbReference>
<dbReference type="STRING" id="1097556.R4XD34"/>
<dbReference type="InterPro" id="IPR036282">
    <property type="entry name" value="Glutathione-S-Trfase_C_sf"/>
</dbReference>
<protein>
    <submittedName>
        <fullName evidence="3">Uncharacterized protein</fullName>
    </submittedName>
</protein>
<dbReference type="SUPFAM" id="SSF47616">
    <property type="entry name" value="GST C-terminal domain-like"/>
    <property type="match status" value="1"/>
</dbReference>
<evidence type="ECO:0000259" key="1">
    <source>
        <dbReference type="Pfam" id="PF13417"/>
    </source>
</evidence>
<dbReference type="InterPro" id="IPR004045">
    <property type="entry name" value="Glutathione_S-Trfase_N"/>
</dbReference>
<dbReference type="VEuPathDB" id="FungiDB:TAPDE_002338"/>
<dbReference type="EMBL" id="CAHR02000080">
    <property type="protein sequence ID" value="CCG82318.1"/>
    <property type="molecule type" value="Genomic_DNA"/>
</dbReference>
<evidence type="ECO:0000313" key="4">
    <source>
        <dbReference type="Proteomes" id="UP000013776"/>
    </source>
</evidence>
<comment type="caution">
    <text evidence="3">The sequence shown here is derived from an EMBL/GenBank/DDBJ whole genome shotgun (WGS) entry which is preliminary data.</text>
</comment>
<sequence>MARIILFGYPTSPYFQKIILVLNFLRLPYSTCAQPRMLPRPDLASLGITYRRIPIASIDGHVYADTSLIIARLCGEAGVSNDNVTEAMGAALFPYCAMLIPYELIADPAFLRDRSALTGRPWTEESVVRQRGFALAQFRGYLATLTGLLEVGGGTVRRGGRVTMADLHLAFVVQWVLFGHRGTGQDVSPDSHPVIYAWLKRVQSAVATQQKPGKVSFADVREELVRPSKRALEHDERDPSQLKVGAKVAVTPTDTGKSHPQVGELLAINDSEVCLKTSGGVTISFPRINYVVGPVSQIRAVRMQVA</sequence>
<dbReference type="OrthoDB" id="202840at2759"/>
<feature type="domain" description="GST N-terminal" evidence="1">
    <location>
        <begin position="6"/>
        <end position="77"/>
    </location>
</feature>